<feature type="region of interest" description="Disordered" evidence="1">
    <location>
        <begin position="1"/>
        <end position="108"/>
    </location>
</feature>
<protein>
    <submittedName>
        <fullName evidence="2">Uncharacterized protein</fullName>
    </submittedName>
</protein>
<accession>A0A6L2JSS7</accession>
<comment type="caution">
    <text evidence="2">The sequence shown here is derived from an EMBL/GenBank/DDBJ whole genome shotgun (WGS) entry which is preliminary data.</text>
</comment>
<dbReference type="EMBL" id="BKCJ010001195">
    <property type="protein sequence ID" value="GEU39597.1"/>
    <property type="molecule type" value="Genomic_DNA"/>
</dbReference>
<feature type="compositionally biased region" description="Polar residues" evidence="1">
    <location>
        <begin position="20"/>
        <end position="33"/>
    </location>
</feature>
<gene>
    <name evidence="2" type="ORF">Tci_011575</name>
</gene>
<name>A0A6L2JSS7_TANCI</name>
<feature type="compositionally biased region" description="Basic and acidic residues" evidence="1">
    <location>
        <begin position="69"/>
        <end position="89"/>
    </location>
</feature>
<feature type="compositionally biased region" description="Basic and acidic residues" evidence="1">
    <location>
        <begin position="98"/>
        <end position="108"/>
    </location>
</feature>
<organism evidence="2">
    <name type="scientific">Tanacetum cinerariifolium</name>
    <name type="common">Dalmatian daisy</name>
    <name type="synonym">Chrysanthemum cinerariifolium</name>
    <dbReference type="NCBI Taxonomy" id="118510"/>
    <lineage>
        <taxon>Eukaryota</taxon>
        <taxon>Viridiplantae</taxon>
        <taxon>Streptophyta</taxon>
        <taxon>Embryophyta</taxon>
        <taxon>Tracheophyta</taxon>
        <taxon>Spermatophyta</taxon>
        <taxon>Magnoliopsida</taxon>
        <taxon>eudicotyledons</taxon>
        <taxon>Gunneridae</taxon>
        <taxon>Pentapetalae</taxon>
        <taxon>asterids</taxon>
        <taxon>campanulids</taxon>
        <taxon>Asterales</taxon>
        <taxon>Asteraceae</taxon>
        <taxon>Asteroideae</taxon>
        <taxon>Anthemideae</taxon>
        <taxon>Anthemidinae</taxon>
        <taxon>Tanacetum</taxon>
    </lineage>
</organism>
<evidence type="ECO:0000256" key="1">
    <source>
        <dbReference type="SAM" id="MobiDB-lite"/>
    </source>
</evidence>
<proteinExistence type="predicted"/>
<evidence type="ECO:0000313" key="2">
    <source>
        <dbReference type="EMBL" id="GEU39597.1"/>
    </source>
</evidence>
<sequence>MIKINSKVIWQQKKGGDTKGGSNSAYPSVSTNDKGYGNGGSKPDLDTSNPFDVLNVEEETTGESGKQTKVSEHVNSDLNVNEKKAHEPSSSKSACNDVQKEKNVSSSPELKKWDYINESDTTDDEAVFNSYGISLGGGNQLEDEDFDFYDGYQVVDLQGEGSGIVGKGVDVVEKAAKMGEVVLQVVAGKRM</sequence>
<dbReference type="AlphaFoldDB" id="A0A6L2JSS7"/>
<reference evidence="2" key="1">
    <citation type="journal article" date="2019" name="Sci. Rep.">
        <title>Draft genome of Tanacetum cinerariifolium, the natural source of mosquito coil.</title>
        <authorList>
            <person name="Yamashiro T."/>
            <person name="Shiraishi A."/>
            <person name="Satake H."/>
            <person name="Nakayama K."/>
        </authorList>
    </citation>
    <scope>NUCLEOTIDE SEQUENCE</scope>
</reference>